<dbReference type="GeneID" id="34613667"/>
<evidence type="ECO:0000256" key="5">
    <source>
        <dbReference type="ARBA" id="ARBA00023128"/>
    </source>
</evidence>
<dbReference type="SUPFAM" id="SSF56112">
    <property type="entry name" value="Protein kinase-like (PK-like)"/>
    <property type="match status" value="1"/>
</dbReference>
<evidence type="ECO:0000256" key="1">
    <source>
        <dbReference type="ARBA" id="ARBA00004173"/>
    </source>
</evidence>
<dbReference type="EMBL" id="KV878341">
    <property type="protein sequence ID" value="OJJ46851.1"/>
    <property type="molecule type" value="Genomic_DNA"/>
</dbReference>
<keyword evidence="4" id="KW-0809">Transit peptide</keyword>
<dbReference type="OrthoDB" id="2968323at2759"/>
<dbReference type="InterPro" id="IPR011009">
    <property type="entry name" value="Kinase-like_dom_sf"/>
</dbReference>
<comment type="similarity">
    <text evidence="2">Belongs to the AIM9 family.</text>
</comment>
<dbReference type="Gene3D" id="3.30.200.20">
    <property type="entry name" value="Phosphorylase Kinase, domain 1"/>
    <property type="match status" value="1"/>
</dbReference>
<accession>A0A1L9SIC1</accession>
<name>A0A1L9SIC1_9EURO</name>
<dbReference type="RefSeq" id="XP_022581361.1">
    <property type="nucleotide sequence ID" value="XM_022727203.1"/>
</dbReference>
<evidence type="ECO:0000256" key="4">
    <source>
        <dbReference type="ARBA" id="ARBA00022946"/>
    </source>
</evidence>
<proteinExistence type="inferred from homology"/>
<keyword evidence="5" id="KW-0496">Mitochondrion</keyword>
<comment type="subcellular location">
    <subcellularLocation>
        <location evidence="1">Mitochondrion</location>
    </subcellularLocation>
</comment>
<evidence type="ECO:0000313" key="8">
    <source>
        <dbReference type="Proteomes" id="UP000184188"/>
    </source>
</evidence>
<dbReference type="InterPro" id="IPR051035">
    <property type="entry name" value="Mito_inheritance_9"/>
</dbReference>
<gene>
    <name evidence="7" type="ORF">ASPZODRAFT_1837809</name>
</gene>
<organism evidence="7 8">
    <name type="scientific">Penicilliopsis zonata CBS 506.65</name>
    <dbReference type="NCBI Taxonomy" id="1073090"/>
    <lineage>
        <taxon>Eukaryota</taxon>
        <taxon>Fungi</taxon>
        <taxon>Dikarya</taxon>
        <taxon>Ascomycota</taxon>
        <taxon>Pezizomycotina</taxon>
        <taxon>Eurotiomycetes</taxon>
        <taxon>Eurotiomycetidae</taxon>
        <taxon>Eurotiales</taxon>
        <taxon>Aspergillaceae</taxon>
        <taxon>Penicilliopsis</taxon>
    </lineage>
</organism>
<dbReference type="VEuPathDB" id="FungiDB:ASPZODRAFT_1837809"/>
<dbReference type="PANTHER" id="PTHR36091">
    <property type="entry name" value="ALTERED INHERITANCE OF MITOCHONDRIA PROTEIN 9, MITOCHONDRIAL"/>
    <property type="match status" value="1"/>
</dbReference>
<evidence type="ECO:0000256" key="2">
    <source>
        <dbReference type="ARBA" id="ARBA00005543"/>
    </source>
</evidence>
<reference evidence="8" key="1">
    <citation type="journal article" date="2017" name="Genome Biol.">
        <title>Comparative genomics reveals high biological diversity and specific adaptations in the industrially and medically important fungal genus Aspergillus.</title>
        <authorList>
            <person name="de Vries R.P."/>
            <person name="Riley R."/>
            <person name="Wiebenga A."/>
            <person name="Aguilar-Osorio G."/>
            <person name="Amillis S."/>
            <person name="Uchima C.A."/>
            <person name="Anderluh G."/>
            <person name="Asadollahi M."/>
            <person name="Askin M."/>
            <person name="Barry K."/>
            <person name="Battaglia E."/>
            <person name="Bayram O."/>
            <person name="Benocci T."/>
            <person name="Braus-Stromeyer S.A."/>
            <person name="Caldana C."/>
            <person name="Canovas D."/>
            <person name="Cerqueira G.C."/>
            <person name="Chen F."/>
            <person name="Chen W."/>
            <person name="Choi C."/>
            <person name="Clum A."/>
            <person name="Dos Santos R.A."/>
            <person name="Damasio A.R."/>
            <person name="Diallinas G."/>
            <person name="Emri T."/>
            <person name="Fekete E."/>
            <person name="Flipphi M."/>
            <person name="Freyberg S."/>
            <person name="Gallo A."/>
            <person name="Gournas C."/>
            <person name="Habgood R."/>
            <person name="Hainaut M."/>
            <person name="Harispe M.L."/>
            <person name="Henrissat B."/>
            <person name="Hilden K.S."/>
            <person name="Hope R."/>
            <person name="Hossain A."/>
            <person name="Karabika E."/>
            <person name="Karaffa L."/>
            <person name="Karanyi Z."/>
            <person name="Krasevec N."/>
            <person name="Kuo A."/>
            <person name="Kusch H."/>
            <person name="LaButti K."/>
            <person name="Lagendijk E.L."/>
            <person name="Lapidus A."/>
            <person name="Levasseur A."/>
            <person name="Lindquist E."/>
            <person name="Lipzen A."/>
            <person name="Logrieco A.F."/>
            <person name="MacCabe A."/>
            <person name="Maekelae M.R."/>
            <person name="Malavazi I."/>
            <person name="Melin P."/>
            <person name="Meyer V."/>
            <person name="Mielnichuk N."/>
            <person name="Miskei M."/>
            <person name="Molnar A.P."/>
            <person name="Mule G."/>
            <person name="Ngan C.Y."/>
            <person name="Orejas M."/>
            <person name="Orosz E."/>
            <person name="Ouedraogo J.P."/>
            <person name="Overkamp K.M."/>
            <person name="Park H.-S."/>
            <person name="Perrone G."/>
            <person name="Piumi F."/>
            <person name="Punt P.J."/>
            <person name="Ram A.F."/>
            <person name="Ramon A."/>
            <person name="Rauscher S."/>
            <person name="Record E."/>
            <person name="Riano-Pachon D.M."/>
            <person name="Robert V."/>
            <person name="Roehrig J."/>
            <person name="Ruller R."/>
            <person name="Salamov A."/>
            <person name="Salih N.S."/>
            <person name="Samson R.A."/>
            <person name="Sandor E."/>
            <person name="Sanguinetti M."/>
            <person name="Schuetze T."/>
            <person name="Sepcic K."/>
            <person name="Shelest E."/>
            <person name="Sherlock G."/>
            <person name="Sophianopoulou V."/>
            <person name="Squina F.M."/>
            <person name="Sun H."/>
            <person name="Susca A."/>
            <person name="Todd R.B."/>
            <person name="Tsang A."/>
            <person name="Unkles S.E."/>
            <person name="van de Wiele N."/>
            <person name="van Rossen-Uffink D."/>
            <person name="Oliveira J.V."/>
            <person name="Vesth T.C."/>
            <person name="Visser J."/>
            <person name="Yu J.-H."/>
            <person name="Zhou M."/>
            <person name="Andersen M.R."/>
            <person name="Archer D.B."/>
            <person name="Baker S.E."/>
            <person name="Benoit I."/>
            <person name="Brakhage A.A."/>
            <person name="Braus G.H."/>
            <person name="Fischer R."/>
            <person name="Frisvad J.C."/>
            <person name="Goldman G.H."/>
            <person name="Houbraken J."/>
            <person name="Oakley B."/>
            <person name="Pocsi I."/>
            <person name="Scazzocchio C."/>
            <person name="Seiboth B."/>
            <person name="vanKuyk P.A."/>
            <person name="Wortman J."/>
            <person name="Dyer P.S."/>
            <person name="Grigoriev I.V."/>
        </authorList>
    </citation>
    <scope>NUCLEOTIDE SEQUENCE [LARGE SCALE GENOMIC DNA]</scope>
    <source>
        <strain evidence="8">CBS 506.65</strain>
    </source>
</reference>
<dbReference type="GO" id="GO:0005739">
    <property type="term" value="C:mitochondrion"/>
    <property type="evidence" value="ECO:0007669"/>
    <property type="project" value="UniProtKB-SubCell"/>
</dbReference>
<keyword evidence="8" id="KW-1185">Reference proteome</keyword>
<evidence type="ECO:0000256" key="3">
    <source>
        <dbReference type="ARBA" id="ARBA00016197"/>
    </source>
</evidence>
<dbReference type="AlphaFoldDB" id="A0A1L9SIC1"/>
<evidence type="ECO:0000256" key="6">
    <source>
        <dbReference type="ARBA" id="ARBA00031849"/>
    </source>
</evidence>
<evidence type="ECO:0000313" key="7">
    <source>
        <dbReference type="EMBL" id="OJJ46851.1"/>
    </source>
</evidence>
<protein>
    <recommendedName>
        <fullName evidence="3">Altered inheritance of mitochondria protein 9, mitochondrial</fullName>
    </recommendedName>
    <alternativeName>
        <fullName evidence="6">Found in mitochondrial proteome protein 29</fullName>
    </alternativeName>
</protein>
<dbReference type="Proteomes" id="UP000184188">
    <property type="component" value="Unassembled WGS sequence"/>
</dbReference>
<sequence>MRTQSLLIHPAVFGPHSLRSVYRQQYRLVHLSSDPSALLSLQKKDGAVTEAREEDFYRYTTNRWLSNDAQEASKRYRRFNIPELLSVAVQSSGTDADRCTHMMKYQEGQYNKTFLLAFNNGSEVVAKLPNPNTGPEILTIASEVATMDFVREVIGLPIPRVLSWSCDSSNPVGSEYIVMEKAKGTALGDV</sequence>
<dbReference type="PANTHER" id="PTHR36091:SF1">
    <property type="entry name" value="ALTERED INHERITANCE OF MITOCHONDRIA PROTEIN 9, MITOCHONDRIAL"/>
    <property type="match status" value="1"/>
</dbReference>
<dbReference type="STRING" id="1073090.A0A1L9SIC1"/>